<dbReference type="RefSeq" id="WP_051917330.1">
    <property type="nucleotide sequence ID" value="NZ_JDUT01000003.1"/>
</dbReference>
<evidence type="ECO:0000313" key="2">
    <source>
        <dbReference type="Proteomes" id="UP000029066"/>
    </source>
</evidence>
<sequence length="166" mass="19714">MNPTAITRTEQRNEPEPITQQFPRVDDQTRPNIGRYQADLLLDMTLQAWRRLGIEFPTARGNDWQWIRMILALPEHTTFITPKGDEQAVYAMAADEHWFGRWHDILKTRVQNILDQLVRNDRIILELDPEMWLNMPSTELCEQVRNRHDPTRNNLTDSIQPITGWW</sequence>
<comment type="caution">
    <text evidence="1">The sequence shown here is derived from an EMBL/GenBank/DDBJ whole genome shotgun (WGS) entry which is preliminary data.</text>
</comment>
<evidence type="ECO:0000313" key="1">
    <source>
        <dbReference type="EMBL" id="KFI93190.1"/>
    </source>
</evidence>
<gene>
    <name evidence="1" type="ORF">BISA_1355</name>
</gene>
<protein>
    <submittedName>
        <fullName evidence="1">Uncharacterized protein</fullName>
    </submittedName>
</protein>
<proteinExistence type="predicted"/>
<name>A0A087DCE0_9BIFI</name>
<dbReference type="STRING" id="1437607.BISA_1355"/>
<organism evidence="1 2">
    <name type="scientific">Bifidobacterium saguini DSM 23967</name>
    <dbReference type="NCBI Taxonomy" id="1437607"/>
    <lineage>
        <taxon>Bacteria</taxon>
        <taxon>Bacillati</taxon>
        <taxon>Actinomycetota</taxon>
        <taxon>Actinomycetes</taxon>
        <taxon>Bifidobacteriales</taxon>
        <taxon>Bifidobacteriaceae</taxon>
        <taxon>Bifidobacterium</taxon>
    </lineage>
</organism>
<accession>A0A087DCE0</accession>
<dbReference type="EMBL" id="JGZN01000006">
    <property type="protein sequence ID" value="KFI93190.1"/>
    <property type="molecule type" value="Genomic_DNA"/>
</dbReference>
<reference evidence="1 2" key="1">
    <citation type="submission" date="2014-03" db="EMBL/GenBank/DDBJ databases">
        <title>Genomics of Bifidobacteria.</title>
        <authorList>
            <person name="Ventura M."/>
            <person name="Milani C."/>
            <person name="Lugli G.A."/>
        </authorList>
    </citation>
    <scope>NUCLEOTIDE SEQUENCE [LARGE SCALE GENOMIC DNA]</scope>
    <source>
        <strain evidence="1 2">DSM 23967</strain>
    </source>
</reference>
<dbReference type="AlphaFoldDB" id="A0A087DCE0"/>
<dbReference type="Proteomes" id="UP000029066">
    <property type="component" value="Unassembled WGS sequence"/>
</dbReference>